<evidence type="ECO:0000256" key="2">
    <source>
        <dbReference type="ARBA" id="ARBA00022692"/>
    </source>
</evidence>
<evidence type="ECO:0000256" key="5">
    <source>
        <dbReference type="SAM" id="MobiDB-lite"/>
    </source>
</evidence>
<dbReference type="RefSeq" id="XP_060280520.1">
    <property type="nucleotide sequence ID" value="XM_060428771.1"/>
</dbReference>
<sequence>MSGQSLKSPVPMAVPLSDNSTNPSSGSLASSSNRPQPAQQLAKGLFNRNDQWQPEQDLTLQDVTDAVHLRRPGIEIIFFPEVKSAQIKDNVELTREISSVFNVPDFFWTRAGYEANGFFSYNKSPLSPNKFQGVSFGTTSRFLIKEIIPTSKDSYRYDWQYLSFVSLWYRPSIEQDQPTQYLLCFDLSPKMKRSIVEAFQKSNHSAWRHCPLGVYSVIVPVIARFFDDALWEFRVPIRDIEKSRIRSNQSTVANAMETRYISMHELSRHVIHEIETLQISARTLASIAEHHGYCIHDATGGEPDCNCGTDLEFYQRFLENLQLRAAAFDNRLQNEIRLAFNLSAADDNATAKEILKDGHNDGRELTQLVSTATLLFLPGSFISSLFGMNFFQYGDKNVDTSDQIYIFVIVTVVVTAMAFGVWQYYIKRERKRNIKNTPGAVDVAALEKGLVRGTTFPAP</sequence>
<feature type="compositionally biased region" description="Low complexity" evidence="5">
    <location>
        <begin position="19"/>
        <end position="33"/>
    </location>
</feature>
<evidence type="ECO:0000256" key="3">
    <source>
        <dbReference type="ARBA" id="ARBA00022989"/>
    </source>
</evidence>
<dbReference type="Gene3D" id="1.20.58.340">
    <property type="entry name" value="Magnesium transport protein CorA, transmembrane region"/>
    <property type="match status" value="1"/>
</dbReference>
<dbReference type="Proteomes" id="UP001244011">
    <property type="component" value="Unassembled WGS sequence"/>
</dbReference>
<dbReference type="EMBL" id="MU839021">
    <property type="protein sequence ID" value="KAK1764307.1"/>
    <property type="molecule type" value="Genomic_DNA"/>
</dbReference>
<reference evidence="7" key="1">
    <citation type="submission" date="2023-06" db="EMBL/GenBank/DDBJ databases">
        <title>Genome-scale phylogeny and comparative genomics of the fungal order Sordariales.</title>
        <authorList>
            <consortium name="Lawrence Berkeley National Laboratory"/>
            <person name="Hensen N."/>
            <person name="Bonometti L."/>
            <person name="Westerberg I."/>
            <person name="Brannstrom I.O."/>
            <person name="Guillou S."/>
            <person name="Cros-Aarteil S."/>
            <person name="Calhoun S."/>
            <person name="Haridas S."/>
            <person name="Kuo A."/>
            <person name="Mondo S."/>
            <person name="Pangilinan J."/>
            <person name="Riley R."/>
            <person name="Labutti K."/>
            <person name="Andreopoulos B."/>
            <person name="Lipzen A."/>
            <person name="Chen C."/>
            <person name="Yanf M."/>
            <person name="Daum C."/>
            <person name="Ng V."/>
            <person name="Clum A."/>
            <person name="Steindorff A."/>
            <person name="Ohm R."/>
            <person name="Martin F."/>
            <person name="Silar P."/>
            <person name="Natvig D."/>
            <person name="Lalanne C."/>
            <person name="Gautier V."/>
            <person name="Ament-Velasquez S.L."/>
            <person name="Kruys A."/>
            <person name="Hutchinson M.I."/>
            <person name="Powell A.J."/>
            <person name="Barry K."/>
            <person name="Miller A.N."/>
            <person name="Grigoriev I.V."/>
            <person name="Debuchy R."/>
            <person name="Gladieux P."/>
            <person name="Thoren M.H."/>
            <person name="Johannesson H."/>
        </authorList>
    </citation>
    <scope>NUCLEOTIDE SEQUENCE</scope>
    <source>
        <strain evidence="7">8032-3</strain>
    </source>
</reference>
<evidence type="ECO:0000313" key="8">
    <source>
        <dbReference type="Proteomes" id="UP001244011"/>
    </source>
</evidence>
<feature type="region of interest" description="Disordered" evidence="5">
    <location>
        <begin position="1"/>
        <end position="39"/>
    </location>
</feature>
<organism evidence="7 8">
    <name type="scientific">Phialemonium atrogriseum</name>
    <dbReference type="NCBI Taxonomy" id="1093897"/>
    <lineage>
        <taxon>Eukaryota</taxon>
        <taxon>Fungi</taxon>
        <taxon>Dikarya</taxon>
        <taxon>Ascomycota</taxon>
        <taxon>Pezizomycotina</taxon>
        <taxon>Sordariomycetes</taxon>
        <taxon>Sordariomycetidae</taxon>
        <taxon>Cephalothecales</taxon>
        <taxon>Cephalothecaceae</taxon>
        <taxon>Phialemonium</taxon>
    </lineage>
</organism>
<evidence type="ECO:0000256" key="1">
    <source>
        <dbReference type="ARBA" id="ARBA00004141"/>
    </source>
</evidence>
<evidence type="ECO:0000256" key="4">
    <source>
        <dbReference type="ARBA" id="ARBA00023136"/>
    </source>
</evidence>
<name>A0AAJ0FEG0_9PEZI</name>
<gene>
    <name evidence="7" type="ORF">QBC33DRAFT_547743</name>
</gene>
<protein>
    <submittedName>
        <fullName evidence="7">Uncharacterized protein</fullName>
    </submittedName>
</protein>
<dbReference type="InterPro" id="IPR045863">
    <property type="entry name" value="CorA_TM1_TM2"/>
</dbReference>
<keyword evidence="4 6" id="KW-0472">Membrane</keyword>
<keyword evidence="8" id="KW-1185">Reference proteome</keyword>
<evidence type="ECO:0000256" key="6">
    <source>
        <dbReference type="SAM" id="Phobius"/>
    </source>
</evidence>
<feature type="transmembrane region" description="Helical" evidence="6">
    <location>
        <begin position="404"/>
        <end position="425"/>
    </location>
</feature>
<comment type="caution">
    <text evidence="7">The sequence shown here is derived from an EMBL/GenBank/DDBJ whole genome shotgun (WGS) entry which is preliminary data.</text>
</comment>
<keyword evidence="2 6" id="KW-0812">Transmembrane</keyword>
<dbReference type="GO" id="GO:0016020">
    <property type="term" value="C:membrane"/>
    <property type="evidence" value="ECO:0007669"/>
    <property type="project" value="UniProtKB-SubCell"/>
</dbReference>
<dbReference type="GeneID" id="85311958"/>
<feature type="transmembrane region" description="Helical" evidence="6">
    <location>
        <begin position="372"/>
        <end position="392"/>
    </location>
</feature>
<accession>A0AAJ0FEG0</accession>
<comment type="subcellular location">
    <subcellularLocation>
        <location evidence="1">Membrane</location>
        <topology evidence="1">Multi-pass membrane protein</topology>
    </subcellularLocation>
</comment>
<evidence type="ECO:0000313" key="7">
    <source>
        <dbReference type="EMBL" id="KAK1764307.1"/>
    </source>
</evidence>
<dbReference type="SUPFAM" id="SSF144083">
    <property type="entry name" value="Magnesium transport protein CorA, transmembrane region"/>
    <property type="match status" value="1"/>
</dbReference>
<keyword evidence="3 6" id="KW-1133">Transmembrane helix</keyword>
<dbReference type="AlphaFoldDB" id="A0AAJ0FEG0"/>
<proteinExistence type="predicted"/>